<feature type="compositionally biased region" description="Basic and acidic residues" evidence="1">
    <location>
        <begin position="124"/>
        <end position="133"/>
    </location>
</feature>
<dbReference type="EMBL" id="LK052943">
    <property type="protein sequence ID" value="CDR43771.1"/>
    <property type="molecule type" value="Genomic_DNA"/>
</dbReference>
<feature type="compositionally biased region" description="Basic and acidic residues" evidence="1">
    <location>
        <begin position="96"/>
        <end position="109"/>
    </location>
</feature>
<feature type="region of interest" description="Disordered" evidence="1">
    <location>
        <begin position="43"/>
        <end position="147"/>
    </location>
</feature>
<evidence type="ECO:0000256" key="1">
    <source>
        <dbReference type="SAM" id="MobiDB-lite"/>
    </source>
</evidence>
<name>A0A061B2T2_RHOTO</name>
<evidence type="ECO:0000313" key="2">
    <source>
        <dbReference type="EMBL" id="CDR43771.1"/>
    </source>
</evidence>
<proteinExistence type="predicted"/>
<gene>
    <name evidence="2" type="ORF">RHTO0S_08e05446g</name>
</gene>
<reference evidence="2" key="1">
    <citation type="journal article" date="2014" name="Genome Announc.">
        <title>Draft genome sequence of Rhodosporidium toruloides CECT1137, an oleaginous yeast of biotechnological interest.</title>
        <authorList>
            <person name="Morin N."/>
            <person name="Calcas X."/>
            <person name="Devillers H."/>
            <person name="Durrens P."/>
            <person name="Sherman D.J."/>
            <person name="Nicaud J.-M."/>
            <person name="Neuveglise C."/>
        </authorList>
    </citation>
    <scope>NUCLEOTIDE SEQUENCE</scope>
    <source>
        <strain evidence="2">CECT1137</strain>
    </source>
</reference>
<accession>A0A061B2T2</accession>
<feature type="region of interest" description="Disordered" evidence="1">
    <location>
        <begin position="217"/>
        <end position="239"/>
    </location>
</feature>
<organism evidence="2">
    <name type="scientific">Rhodotorula toruloides</name>
    <name type="common">Yeast</name>
    <name type="synonym">Rhodosporidium toruloides</name>
    <dbReference type="NCBI Taxonomy" id="5286"/>
    <lineage>
        <taxon>Eukaryota</taxon>
        <taxon>Fungi</taxon>
        <taxon>Dikarya</taxon>
        <taxon>Basidiomycota</taxon>
        <taxon>Pucciniomycotina</taxon>
        <taxon>Microbotryomycetes</taxon>
        <taxon>Sporidiobolales</taxon>
        <taxon>Sporidiobolaceae</taxon>
        <taxon>Rhodotorula</taxon>
    </lineage>
</organism>
<sequence>MPSPDSHNRSLPLSSPTNQYSGPGKCVYSLSFQAFYEREAEKIRQEGRAEGEEEEEVLQRVMEQWDEMYERSDEQGNEDQAGEAAQDTAQSLVQLKNRDSNRSAKHEQKASTSGKKRRSSTSARADEASKEPRSQLPRSKPYSRNPYPTYTHTTSFLFHSSWHDSNTYIHSTSFSYAGGPSFHLQNLYFSLGTNYRGGWGEAGGDRWASSDVWYGQHRQSDARESGGRSEKSGELVRRK</sequence>
<dbReference type="AlphaFoldDB" id="A0A061B2T2"/>
<feature type="compositionally biased region" description="Polar residues" evidence="1">
    <location>
        <begin position="9"/>
        <end position="21"/>
    </location>
</feature>
<feature type="compositionally biased region" description="Basic and acidic residues" evidence="1">
    <location>
        <begin position="218"/>
        <end position="239"/>
    </location>
</feature>
<protein>
    <submittedName>
        <fullName evidence="2">RHTO0S08e05446g1_1</fullName>
    </submittedName>
</protein>
<feature type="region of interest" description="Disordered" evidence="1">
    <location>
        <begin position="1"/>
        <end position="24"/>
    </location>
</feature>